<dbReference type="EMBL" id="JACEIK010002081">
    <property type="protein sequence ID" value="MCD9558949.1"/>
    <property type="molecule type" value="Genomic_DNA"/>
</dbReference>
<keyword evidence="2" id="KW-1185">Reference proteome</keyword>
<protein>
    <submittedName>
        <fullName evidence="1">Uncharacterized protein</fullName>
    </submittedName>
</protein>
<accession>A0ABS8ULJ0</accession>
<organism evidence="1 2">
    <name type="scientific">Datura stramonium</name>
    <name type="common">Jimsonweed</name>
    <name type="synonym">Common thornapple</name>
    <dbReference type="NCBI Taxonomy" id="4076"/>
    <lineage>
        <taxon>Eukaryota</taxon>
        <taxon>Viridiplantae</taxon>
        <taxon>Streptophyta</taxon>
        <taxon>Embryophyta</taxon>
        <taxon>Tracheophyta</taxon>
        <taxon>Spermatophyta</taxon>
        <taxon>Magnoliopsida</taxon>
        <taxon>eudicotyledons</taxon>
        <taxon>Gunneridae</taxon>
        <taxon>Pentapetalae</taxon>
        <taxon>asterids</taxon>
        <taxon>lamiids</taxon>
        <taxon>Solanales</taxon>
        <taxon>Solanaceae</taxon>
        <taxon>Solanoideae</taxon>
        <taxon>Datureae</taxon>
        <taxon>Datura</taxon>
    </lineage>
</organism>
<name>A0ABS8ULJ0_DATST</name>
<evidence type="ECO:0000313" key="1">
    <source>
        <dbReference type="EMBL" id="MCD9558949.1"/>
    </source>
</evidence>
<comment type="caution">
    <text evidence="1">The sequence shown here is derived from an EMBL/GenBank/DDBJ whole genome shotgun (WGS) entry which is preliminary data.</text>
</comment>
<proteinExistence type="predicted"/>
<evidence type="ECO:0000313" key="2">
    <source>
        <dbReference type="Proteomes" id="UP000823775"/>
    </source>
</evidence>
<gene>
    <name evidence="1" type="ORF">HAX54_016656</name>
</gene>
<feature type="non-terminal residue" evidence="1">
    <location>
        <position position="1"/>
    </location>
</feature>
<sequence length="75" mass="9035">IAYSLIKAHDKARKVQSRRMDIFKIEQYDSELLWDFMIRLRKERMSLSSVLDDWYKTELESAQSDFPNYGETLVE</sequence>
<reference evidence="1 2" key="1">
    <citation type="journal article" date="2021" name="BMC Genomics">
        <title>Datura genome reveals duplications of psychoactive alkaloid biosynthetic genes and high mutation rate following tissue culture.</title>
        <authorList>
            <person name="Rajewski A."/>
            <person name="Carter-House D."/>
            <person name="Stajich J."/>
            <person name="Litt A."/>
        </authorList>
    </citation>
    <scope>NUCLEOTIDE SEQUENCE [LARGE SCALE GENOMIC DNA]</scope>
    <source>
        <strain evidence="1">AR-01</strain>
    </source>
</reference>
<dbReference type="Proteomes" id="UP000823775">
    <property type="component" value="Unassembled WGS sequence"/>
</dbReference>